<evidence type="ECO:0000259" key="1">
    <source>
        <dbReference type="Pfam" id="PF13167"/>
    </source>
</evidence>
<dbReference type="Proteomes" id="UP000629619">
    <property type="component" value="Unassembled WGS sequence"/>
</dbReference>
<dbReference type="AlphaFoldDB" id="A0A919N662"/>
<dbReference type="InterPro" id="IPR025121">
    <property type="entry name" value="GTPase_HflX_N"/>
</dbReference>
<evidence type="ECO:0000313" key="3">
    <source>
        <dbReference type="Proteomes" id="UP000629619"/>
    </source>
</evidence>
<reference evidence="2" key="1">
    <citation type="submission" date="2021-01" db="EMBL/GenBank/DDBJ databases">
        <title>Whole genome shotgun sequence of Actinoplanes siamensis NBRC 109076.</title>
        <authorList>
            <person name="Komaki H."/>
            <person name="Tamura T."/>
        </authorList>
    </citation>
    <scope>NUCLEOTIDE SEQUENCE</scope>
    <source>
        <strain evidence="2">NBRC 109076</strain>
    </source>
</reference>
<name>A0A919N662_9ACTN</name>
<dbReference type="RefSeq" id="WP_203679535.1">
    <property type="nucleotide sequence ID" value="NZ_BOMW01000024.1"/>
</dbReference>
<sequence length="136" mass="15020">MKQYRNLDDPLDGADVVLIGLFSAKEKRYEVRLDELAALAEARGSRVVGRYVQRRGASDRWNERPGGAGRMSQPFSRRTLLTNGKVREIAEACRKSDVNAAIFVNTLTHIQRTVLADMLGCLVFTGDDLAAHGETG</sequence>
<accession>A0A919N662</accession>
<keyword evidence="3" id="KW-1185">Reference proteome</keyword>
<organism evidence="2 3">
    <name type="scientific">Actinoplanes siamensis</name>
    <dbReference type="NCBI Taxonomy" id="1223317"/>
    <lineage>
        <taxon>Bacteria</taxon>
        <taxon>Bacillati</taxon>
        <taxon>Actinomycetota</taxon>
        <taxon>Actinomycetes</taxon>
        <taxon>Micromonosporales</taxon>
        <taxon>Micromonosporaceae</taxon>
        <taxon>Actinoplanes</taxon>
    </lineage>
</organism>
<dbReference type="EMBL" id="BOMW01000024">
    <property type="protein sequence ID" value="GIF05082.1"/>
    <property type="molecule type" value="Genomic_DNA"/>
</dbReference>
<gene>
    <name evidence="2" type="ORF">Asi03nite_26200</name>
</gene>
<comment type="caution">
    <text evidence="2">The sequence shown here is derived from an EMBL/GenBank/DDBJ whole genome shotgun (WGS) entry which is preliminary data.</text>
</comment>
<feature type="domain" description="GTPase HflX N-terminal" evidence="1">
    <location>
        <begin position="75"/>
        <end position="124"/>
    </location>
</feature>
<evidence type="ECO:0000313" key="2">
    <source>
        <dbReference type="EMBL" id="GIF05082.1"/>
    </source>
</evidence>
<dbReference type="Pfam" id="PF13167">
    <property type="entry name" value="GTP-bdg_N"/>
    <property type="match status" value="1"/>
</dbReference>
<proteinExistence type="predicted"/>
<protein>
    <recommendedName>
        <fullName evidence="1">GTPase HflX N-terminal domain-containing protein</fullName>
    </recommendedName>
</protein>